<keyword evidence="5" id="KW-1185">Reference proteome</keyword>
<proteinExistence type="predicted"/>
<dbReference type="SUPFAM" id="SSF103088">
    <property type="entry name" value="OmpA-like"/>
    <property type="match status" value="1"/>
</dbReference>
<dbReference type="Proteomes" id="UP000607559">
    <property type="component" value="Unassembled WGS sequence"/>
</dbReference>
<comment type="caution">
    <text evidence="4">The sequence shown here is derived from an EMBL/GenBank/DDBJ whole genome shotgun (WGS) entry which is preliminary data.</text>
</comment>
<dbReference type="PANTHER" id="PTHR30329:SF21">
    <property type="entry name" value="LIPOPROTEIN YIAD-RELATED"/>
    <property type="match status" value="1"/>
</dbReference>
<dbReference type="SUPFAM" id="SSF90257">
    <property type="entry name" value="Myosin rod fragments"/>
    <property type="match status" value="1"/>
</dbReference>
<dbReference type="InterPro" id="IPR050330">
    <property type="entry name" value="Bact_OuterMem_StrucFunc"/>
</dbReference>
<dbReference type="PROSITE" id="PS51257">
    <property type="entry name" value="PROKAR_LIPOPROTEIN"/>
    <property type="match status" value="1"/>
</dbReference>
<keyword evidence="1" id="KW-0472">Membrane</keyword>
<keyword evidence="4" id="KW-0282">Flagellum</keyword>
<dbReference type="PROSITE" id="PS51123">
    <property type="entry name" value="OMPA_2"/>
    <property type="match status" value="1"/>
</dbReference>
<keyword evidence="2" id="KW-0175">Coiled coil</keyword>
<organism evidence="4 5">
    <name type="scientific">Puia dinghuensis</name>
    <dbReference type="NCBI Taxonomy" id="1792502"/>
    <lineage>
        <taxon>Bacteria</taxon>
        <taxon>Pseudomonadati</taxon>
        <taxon>Bacteroidota</taxon>
        <taxon>Chitinophagia</taxon>
        <taxon>Chitinophagales</taxon>
        <taxon>Chitinophagaceae</taxon>
        <taxon>Puia</taxon>
    </lineage>
</organism>
<reference evidence="4" key="1">
    <citation type="journal article" date="2014" name="Int. J. Syst. Evol. Microbiol.">
        <title>Complete genome sequence of Corynebacterium casei LMG S-19264T (=DSM 44701T), isolated from a smear-ripened cheese.</title>
        <authorList>
            <consortium name="US DOE Joint Genome Institute (JGI-PGF)"/>
            <person name="Walter F."/>
            <person name="Albersmeier A."/>
            <person name="Kalinowski J."/>
            <person name="Ruckert C."/>
        </authorList>
    </citation>
    <scope>NUCLEOTIDE SEQUENCE</scope>
    <source>
        <strain evidence="4">CGMCC 1.15448</strain>
    </source>
</reference>
<dbReference type="AlphaFoldDB" id="A0A8J2UD10"/>
<evidence type="ECO:0000313" key="4">
    <source>
        <dbReference type="EMBL" id="GGB00933.1"/>
    </source>
</evidence>
<dbReference type="PANTHER" id="PTHR30329">
    <property type="entry name" value="STATOR ELEMENT OF FLAGELLAR MOTOR COMPLEX"/>
    <property type="match status" value="1"/>
</dbReference>
<dbReference type="CDD" id="cd07185">
    <property type="entry name" value="OmpA_C-like"/>
    <property type="match status" value="1"/>
</dbReference>
<feature type="coiled-coil region" evidence="2">
    <location>
        <begin position="55"/>
        <end position="89"/>
    </location>
</feature>
<evidence type="ECO:0000256" key="2">
    <source>
        <dbReference type="SAM" id="Coils"/>
    </source>
</evidence>
<sequence>MRSVHPYLFVLTLAVLSLGSCVPAGKYKSMQQQAQKSDSLYTSTLNSLKTCQDVNADLIKQKTDIQNQMNDLNQRFTTVQANNADLQKQLTALSSISSTQAESMKKALENIGSKDTYIQQLRGAVVHRDSVNMAVLLELKAALGGLGDDAVIKVDSGMVSVDLSDKLLFSGDSSSYALSYKAKSVLGKLARVLTDQPDLTFMVEGNTDSTWKKQAILEDNWDLSVKRATAVVRVLQNDYNISPVRMTAAGHGEYLLAAPNDTPEGRAANRRTRITILPQLDPLIKLLQHQ</sequence>
<name>A0A8J2UD10_9BACT</name>
<evidence type="ECO:0000259" key="3">
    <source>
        <dbReference type="PROSITE" id="PS51123"/>
    </source>
</evidence>
<gene>
    <name evidence="4" type="ORF">GCM10011511_25320</name>
</gene>
<dbReference type="InterPro" id="IPR036737">
    <property type="entry name" value="OmpA-like_sf"/>
</dbReference>
<dbReference type="Pfam" id="PF00691">
    <property type="entry name" value="OmpA"/>
    <property type="match status" value="1"/>
</dbReference>
<reference evidence="4" key="2">
    <citation type="submission" date="2020-09" db="EMBL/GenBank/DDBJ databases">
        <authorList>
            <person name="Sun Q."/>
            <person name="Zhou Y."/>
        </authorList>
    </citation>
    <scope>NUCLEOTIDE SEQUENCE</scope>
    <source>
        <strain evidence="4">CGMCC 1.15448</strain>
    </source>
</reference>
<protein>
    <submittedName>
        <fullName evidence="4">Flagellar motor protein MotB</fullName>
    </submittedName>
</protein>
<dbReference type="Gene3D" id="3.30.1330.60">
    <property type="entry name" value="OmpA-like domain"/>
    <property type="match status" value="1"/>
</dbReference>
<evidence type="ECO:0000256" key="1">
    <source>
        <dbReference type="PROSITE-ProRule" id="PRU00473"/>
    </source>
</evidence>
<evidence type="ECO:0000313" key="5">
    <source>
        <dbReference type="Proteomes" id="UP000607559"/>
    </source>
</evidence>
<feature type="domain" description="OmpA-like" evidence="3">
    <location>
        <begin position="156"/>
        <end position="280"/>
    </location>
</feature>
<dbReference type="InterPro" id="IPR006665">
    <property type="entry name" value="OmpA-like"/>
</dbReference>
<dbReference type="EMBL" id="BMJC01000002">
    <property type="protein sequence ID" value="GGB00933.1"/>
    <property type="molecule type" value="Genomic_DNA"/>
</dbReference>
<dbReference type="GO" id="GO:0016020">
    <property type="term" value="C:membrane"/>
    <property type="evidence" value="ECO:0007669"/>
    <property type="project" value="UniProtKB-UniRule"/>
</dbReference>
<keyword evidence="4" id="KW-0969">Cilium</keyword>
<dbReference type="RefSeq" id="WP_188932073.1">
    <property type="nucleotide sequence ID" value="NZ_BMJC01000002.1"/>
</dbReference>
<accession>A0A8J2UD10</accession>
<keyword evidence="4" id="KW-0966">Cell projection</keyword>